<comment type="caution">
    <text evidence="2">The sequence shown here is derived from an EMBL/GenBank/DDBJ whole genome shotgun (WGS) entry which is preliminary data.</text>
</comment>
<keyword evidence="1" id="KW-0812">Transmembrane</keyword>
<keyword evidence="1" id="KW-0472">Membrane</keyword>
<feature type="transmembrane region" description="Helical" evidence="1">
    <location>
        <begin position="52"/>
        <end position="72"/>
    </location>
</feature>
<protein>
    <recommendedName>
        <fullName evidence="4">DUF3311 domain-containing protein</fullName>
    </recommendedName>
</protein>
<proteinExistence type="predicted"/>
<evidence type="ECO:0000313" key="2">
    <source>
        <dbReference type="EMBL" id="MCE7003312.1"/>
    </source>
</evidence>
<sequence length="75" mass="7995">MRRDKKRPSRPVTGGRLATGLAVVAVFGFVLLMPPLLSAFNTGGQIFGLPVIWVYLFVVWAVIIGVIAVLVGKSG</sequence>
<keyword evidence="1" id="KW-1133">Transmembrane helix</keyword>
<keyword evidence="3" id="KW-1185">Reference proteome</keyword>
<reference evidence="2 3" key="1">
    <citation type="submission" date="2021-12" db="EMBL/GenBank/DDBJ databases">
        <title>Genome sequence of Kibdelosporangium philippinense ATCC 49844.</title>
        <authorList>
            <person name="Fedorov E.A."/>
            <person name="Omeragic M."/>
            <person name="Shalygina K.F."/>
            <person name="Maclea K.S."/>
        </authorList>
    </citation>
    <scope>NUCLEOTIDE SEQUENCE [LARGE SCALE GENOMIC DNA]</scope>
    <source>
        <strain evidence="2 3">ATCC 49844</strain>
    </source>
</reference>
<feature type="transmembrane region" description="Helical" evidence="1">
    <location>
        <begin position="21"/>
        <end position="40"/>
    </location>
</feature>
<evidence type="ECO:0000313" key="3">
    <source>
        <dbReference type="Proteomes" id="UP001521150"/>
    </source>
</evidence>
<evidence type="ECO:0008006" key="4">
    <source>
        <dbReference type="Google" id="ProtNLM"/>
    </source>
</evidence>
<dbReference type="Proteomes" id="UP001521150">
    <property type="component" value="Unassembled WGS sequence"/>
</dbReference>
<accession>A0ABS8ZBW6</accession>
<evidence type="ECO:0000256" key="1">
    <source>
        <dbReference type="SAM" id="Phobius"/>
    </source>
</evidence>
<dbReference type="RefSeq" id="WP_233724851.1">
    <property type="nucleotide sequence ID" value="NZ_JAJVCN010000001.1"/>
</dbReference>
<dbReference type="EMBL" id="JAJVCN010000001">
    <property type="protein sequence ID" value="MCE7003312.1"/>
    <property type="molecule type" value="Genomic_DNA"/>
</dbReference>
<gene>
    <name evidence="2" type="ORF">LWC34_10805</name>
</gene>
<name>A0ABS8ZBW6_9PSEU</name>
<organism evidence="2 3">
    <name type="scientific">Kibdelosporangium philippinense</name>
    <dbReference type="NCBI Taxonomy" id="211113"/>
    <lineage>
        <taxon>Bacteria</taxon>
        <taxon>Bacillati</taxon>
        <taxon>Actinomycetota</taxon>
        <taxon>Actinomycetes</taxon>
        <taxon>Pseudonocardiales</taxon>
        <taxon>Pseudonocardiaceae</taxon>
        <taxon>Kibdelosporangium</taxon>
    </lineage>
</organism>